<organism evidence="13 14">
    <name type="scientific">Methanobrevibacter millerae</name>
    <dbReference type="NCBI Taxonomy" id="230361"/>
    <lineage>
        <taxon>Archaea</taxon>
        <taxon>Methanobacteriati</taxon>
        <taxon>Methanobacteriota</taxon>
        <taxon>Methanomada group</taxon>
        <taxon>Methanobacteria</taxon>
        <taxon>Methanobacteriales</taxon>
        <taxon>Methanobacteriaceae</taxon>
        <taxon>Methanobrevibacter</taxon>
    </lineage>
</organism>
<evidence type="ECO:0000256" key="6">
    <source>
        <dbReference type="ARBA" id="ARBA00022759"/>
    </source>
</evidence>
<dbReference type="OrthoDB" id="57429at2157"/>
<dbReference type="PROSITE" id="PS50887">
    <property type="entry name" value="GGDEF"/>
    <property type="match status" value="1"/>
</dbReference>
<keyword evidence="10" id="KW-0051">Antiviral defense</keyword>
<dbReference type="KEGG" id="mmil:sm9_1186"/>
<keyword evidence="5" id="KW-0547">Nucleotide-binding</keyword>
<keyword evidence="8" id="KW-0269">Exonuclease</keyword>
<keyword evidence="7" id="KW-0378">Hydrolase</keyword>
<dbReference type="Pfam" id="PF22335">
    <property type="entry name" value="Cas10-Cmr2_palm2"/>
    <property type="match status" value="1"/>
</dbReference>
<feature type="domain" description="GGDEF" evidence="12">
    <location>
        <begin position="508"/>
        <end position="689"/>
    </location>
</feature>
<keyword evidence="9" id="KW-0067">ATP-binding</keyword>
<evidence type="ECO:0000256" key="1">
    <source>
        <dbReference type="ARBA" id="ARBA00005700"/>
    </source>
</evidence>
<reference evidence="13 14" key="1">
    <citation type="submission" date="2015-04" db="EMBL/GenBank/DDBJ databases">
        <title>The complete genome sequence of the rumen methanogen Methanobrevibacter millerae SM9.</title>
        <authorList>
            <person name="Leahy S.C."/>
            <person name="Kelly W.J."/>
            <person name="Pacheco D.M."/>
            <person name="Li D."/>
            <person name="Altermann E."/>
            <person name="Attwood G.T."/>
        </authorList>
    </citation>
    <scope>NUCLEOTIDE SEQUENCE [LARGE SCALE GENOMIC DNA]</scope>
    <source>
        <strain evidence="13 14">SM9</strain>
    </source>
</reference>
<evidence type="ECO:0000256" key="5">
    <source>
        <dbReference type="ARBA" id="ARBA00022741"/>
    </source>
</evidence>
<dbReference type="PATRIC" id="fig|230361.4.peg.1226"/>
<dbReference type="PANTHER" id="PTHR36528:SF1">
    <property type="entry name" value="CRISPR SYSTEM SINGLE-STRAND-SPECIFIC DEOXYRIBONUCLEASE CAS10_CSM1 (SUBTYPE III-A)"/>
    <property type="match status" value="1"/>
</dbReference>
<accession>A0A0U3DRF8</accession>
<dbReference type="InterPro" id="IPR052117">
    <property type="entry name" value="Cas10/Csm1_subtype-III-A"/>
</dbReference>
<evidence type="ECO:0000256" key="9">
    <source>
        <dbReference type="ARBA" id="ARBA00022840"/>
    </source>
</evidence>
<dbReference type="GeneID" id="26736146"/>
<dbReference type="GO" id="GO:0005524">
    <property type="term" value="F:ATP binding"/>
    <property type="evidence" value="ECO:0007669"/>
    <property type="project" value="UniProtKB-KW"/>
</dbReference>
<dbReference type="InterPro" id="IPR043128">
    <property type="entry name" value="Rev_trsase/Diguanyl_cyclase"/>
</dbReference>
<dbReference type="PANTHER" id="PTHR36528">
    <property type="entry name" value="CRISPR SYSTEM SINGLE-STRAND-SPECIFIC DEOXYRIBONUCLEASE CAS10/CSM1 (SUBTYPE III-A)"/>
    <property type="match status" value="1"/>
</dbReference>
<gene>
    <name evidence="13" type="ORF">sm9_1186</name>
</gene>
<comment type="similarity">
    <text evidence="1">Belongs to the CRISPR-associated Cas10/Csm1 family.</text>
</comment>
<evidence type="ECO:0000256" key="3">
    <source>
        <dbReference type="ARBA" id="ARBA00022679"/>
    </source>
</evidence>
<proteinExistence type="inferred from homology"/>
<keyword evidence="6" id="KW-0255">Endonuclease</keyword>
<evidence type="ECO:0000256" key="10">
    <source>
        <dbReference type="ARBA" id="ARBA00023118"/>
    </source>
</evidence>
<dbReference type="InterPro" id="IPR054767">
    <property type="entry name" value="Cas10-Cmr2_palm2"/>
</dbReference>
<dbReference type="InterPro" id="IPR013408">
    <property type="entry name" value="Cas10/Csm1"/>
</dbReference>
<dbReference type="Proteomes" id="UP000067738">
    <property type="component" value="Chromosome"/>
</dbReference>
<dbReference type="RefSeq" id="WP_058739243.1">
    <property type="nucleotide sequence ID" value="NZ_CP011266.1"/>
</dbReference>
<dbReference type="AlphaFoldDB" id="A0A0U3DRF8"/>
<keyword evidence="4" id="KW-0540">Nuclease</keyword>
<keyword evidence="3" id="KW-0808">Transferase</keyword>
<dbReference type="Pfam" id="PF18211">
    <property type="entry name" value="Csm1_B"/>
    <property type="match status" value="1"/>
</dbReference>
<sequence length="807" mass="93102">MGEYLNLKFAALFKDIGKFYQRAYSNEPSISYDSKYEKLDDDKIYGTHNKWSADFVKDYYNSQIENLVLNHHLNNIDDNMLWILQNANYRPNSDNRIDESKTSNKQLTSIFSNIDILKKSSYSEMFVPLKELDLSEEIYPTPNNTELDYNSLWKKFKNEFESIPNFYEFETVLAIVKKYTYAIPSLTYLDEDDVSLYDDIKTSVALANCNYLFNLEDNDEKNIYTIINGDISGIQNFIYRVSSPKDAQKDMSKRLRGRSLYLTLLSEAITSNIIHSLDLDSTNILFCGGGRFTIIAPNTNQTDECIKRINDDINRFFINEFNAELYLAIESVDASNEDLNNFNDILSLLNAKLSENKKHKFQGKLEELFSLSSKTCKVKDLCHVCGNQTTNESFCDTCESHVNLGRDVANAKYLIKYSGKKLPESSFYNSDLEIGFIFSKKDISKILDKNSDVKFYVYKLNNTEFLEYANTENNNVSFDFKFLGNNVPSINDNILYFEHLAQCSKGSKKLGVLKMDVDNLGKIFSQGFDKSINISKSSSLSFNMDLFFSGLINNIVNEFKVYTDCDDSNNYNHVGKITFENDNKSYDIFKPKNRSDISSKSNGISTIYINYSGGDDLLVVGPYDDIIEFAQLFRDKFKKWTCNNDSINISAGIKIYSSKFPIGKAAIMADNDLEKSKECGRNKITVFNQVLAWHTDGEVYPGFDKIFDFSKKLEELRESGKLSAGFVYSLLHMWEHKTDIGELNEYSAESWEEYNISKFSKKAYVPSLYYKLRIIKNKQLKEELKDELLEFMPWIRVPVSWSSLRLR</sequence>
<dbReference type="GO" id="GO:0051607">
    <property type="term" value="P:defense response to virus"/>
    <property type="evidence" value="ECO:0007669"/>
    <property type="project" value="UniProtKB-KW"/>
</dbReference>
<dbReference type="GO" id="GO:0004519">
    <property type="term" value="F:endonuclease activity"/>
    <property type="evidence" value="ECO:0007669"/>
    <property type="project" value="UniProtKB-KW"/>
</dbReference>
<dbReference type="EMBL" id="CP011266">
    <property type="protein sequence ID" value="ALT68969.1"/>
    <property type="molecule type" value="Genomic_DNA"/>
</dbReference>
<evidence type="ECO:0000256" key="8">
    <source>
        <dbReference type="ARBA" id="ARBA00022839"/>
    </source>
</evidence>
<evidence type="ECO:0000259" key="12">
    <source>
        <dbReference type="PROSITE" id="PS50887"/>
    </source>
</evidence>
<evidence type="ECO:0000256" key="7">
    <source>
        <dbReference type="ARBA" id="ARBA00022801"/>
    </source>
</evidence>
<dbReference type="Gene3D" id="3.30.70.270">
    <property type="match status" value="1"/>
</dbReference>
<evidence type="ECO:0000256" key="2">
    <source>
        <dbReference type="ARBA" id="ARBA00014333"/>
    </source>
</evidence>
<name>A0A0U3DRF8_9EURY</name>
<dbReference type="GO" id="GO:0004527">
    <property type="term" value="F:exonuclease activity"/>
    <property type="evidence" value="ECO:0007669"/>
    <property type="project" value="UniProtKB-KW"/>
</dbReference>
<protein>
    <recommendedName>
        <fullName evidence="2">CRISPR system single-strand-specific deoxyribonuclease Cas10/Csm1 (subtype III-A)</fullName>
    </recommendedName>
    <alternativeName>
        <fullName evidence="11">Cyclic oligoadenylate synthase</fullName>
    </alternativeName>
</protein>
<dbReference type="InterPro" id="IPR041062">
    <property type="entry name" value="Csm1_B"/>
</dbReference>
<evidence type="ECO:0000313" key="13">
    <source>
        <dbReference type="EMBL" id="ALT68969.1"/>
    </source>
</evidence>
<evidence type="ECO:0000313" key="14">
    <source>
        <dbReference type="Proteomes" id="UP000067738"/>
    </source>
</evidence>
<evidence type="ECO:0000256" key="11">
    <source>
        <dbReference type="ARBA" id="ARBA00032922"/>
    </source>
</evidence>
<keyword evidence="14" id="KW-1185">Reference proteome</keyword>
<evidence type="ECO:0000256" key="4">
    <source>
        <dbReference type="ARBA" id="ARBA00022722"/>
    </source>
</evidence>
<dbReference type="InterPro" id="IPR000160">
    <property type="entry name" value="GGDEF_dom"/>
</dbReference>
<dbReference type="GO" id="GO:0016740">
    <property type="term" value="F:transferase activity"/>
    <property type="evidence" value="ECO:0007669"/>
    <property type="project" value="UniProtKB-KW"/>
</dbReference>
<dbReference type="NCBIfam" id="TIGR02578">
    <property type="entry name" value="cas_TM1811_Csm1"/>
    <property type="match status" value="1"/>
</dbReference>